<dbReference type="Gene3D" id="3.30.160.880">
    <property type="entry name" value="Cell division protein ZapA protomer, N-terminal domain"/>
    <property type="match status" value="1"/>
</dbReference>
<dbReference type="Proteomes" id="UP000243463">
    <property type="component" value="Unassembled WGS sequence"/>
</dbReference>
<evidence type="ECO:0000313" key="5">
    <source>
        <dbReference type="Proteomes" id="UP000243463"/>
    </source>
</evidence>
<dbReference type="AlphaFoldDB" id="A0A217EDG2"/>
<dbReference type="InterPro" id="IPR007838">
    <property type="entry name" value="Cell_div_ZapA-like"/>
</dbReference>
<name>A0A217EDG2_9GAMM</name>
<dbReference type="Pfam" id="PF05164">
    <property type="entry name" value="ZapA"/>
    <property type="match status" value="1"/>
</dbReference>
<evidence type="ECO:0000256" key="3">
    <source>
        <dbReference type="SAM" id="Coils"/>
    </source>
</evidence>
<comment type="similarity">
    <text evidence="1">Belongs to the ZapA family. Type 1 subfamily.</text>
</comment>
<keyword evidence="4" id="KW-0131">Cell cycle</keyword>
<dbReference type="GO" id="GO:0051301">
    <property type="term" value="P:cell division"/>
    <property type="evidence" value="ECO:0007669"/>
    <property type="project" value="UniProtKB-KW"/>
</dbReference>
<protein>
    <submittedName>
        <fullName evidence="4">Cell division protein ZapA</fullName>
    </submittedName>
</protein>
<gene>
    <name evidence="4" type="ORF">SAMN05444584_0149</name>
</gene>
<sequence length="98" mass="11414">MSEAVTVELRIVEQIFRLSTTQEKKPQLEQAAQMLNAKFQEFRKNSPRVEHNKLVIMVALDFMQEILVLNKSLQHYEQCKYLLSSILQDIEADTETSS</sequence>
<dbReference type="InterPro" id="IPR036192">
    <property type="entry name" value="Cell_div_ZapA-like_sf"/>
</dbReference>
<feature type="coiled-coil region" evidence="3">
    <location>
        <begin position="18"/>
        <end position="45"/>
    </location>
</feature>
<proteinExistence type="inferred from homology"/>
<evidence type="ECO:0000313" key="4">
    <source>
        <dbReference type="EMBL" id="SNQ28236.1"/>
    </source>
</evidence>
<dbReference type="RefSeq" id="WP_088822243.1">
    <property type="nucleotide sequence ID" value="NZ_FZLN01000001.1"/>
</dbReference>
<dbReference type="EMBL" id="FZLN01000001">
    <property type="protein sequence ID" value="SNQ28236.1"/>
    <property type="molecule type" value="Genomic_DNA"/>
</dbReference>
<dbReference type="OrthoDB" id="6717578at2"/>
<evidence type="ECO:0000256" key="2">
    <source>
        <dbReference type="ARBA" id="ARBA00023054"/>
    </source>
</evidence>
<evidence type="ECO:0000256" key="1">
    <source>
        <dbReference type="ARBA" id="ARBA00010074"/>
    </source>
</evidence>
<keyword evidence="5" id="KW-1185">Reference proteome</keyword>
<dbReference type="InterPro" id="IPR042233">
    <property type="entry name" value="Cell_div_ZapA_N"/>
</dbReference>
<dbReference type="SUPFAM" id="SSF102829">
    <property type="entry name" value="Cell division protein ZapA-like"/>
    <property type="match status" value="1"/>
</dbReference>
<reference evidence="5" key="1">
    <citation type="submission" date="2017-06" db="EMBL/GenBank/DDBJ databases">
        <authorList>
            <person name="Varghese N."/>
            <person name="Submissions S."/>
        </authorList>
    </citation>
    <scope>NUCLEOTIDE SEQUENCE [LARGE SCALE GENOMIC DNA]</scope>
    <source>
        <strain evidence="5">ANC 5114</strain>
    </source>
</reference>
<accession>A0A217EDG2</accession>
<keyword evidence="4" id="KW-0132">Cell division</keyword>
<organism evidence="4 5">
    <name type="scientific">Acinetobacter apis</name>
    <dbReference type="NCBI Taxonomy" id="1229165"/>
    <lineage>
        <taxon>Bacteria</taxon>
        <taxon>Pseudomonadati</taxon>
        <taxon>Pseudomonadota</taxon>
        <taxon>Gammaproteobacteria</taxon>
        <taxon>Moraxellales</taxon>
        <taxon>Moraxellaceae</taxon>
        <taxon>Acinetobacter</taxon>
    </lineage>
</organism>
<keyword evidence="2 3" id="KW-0175">Coiled coil</keyword>